<dbReference type="InterPro" id="IPR051081">
    <property type="entry name" value="HTH_MetalResp_TranReg"/>
</dbReference>
<reference evidence="5 6" key="1">
    <citation type="submission" date="2016-07" db="EMBL/GenBank/DDBJ databases">
        <title>Genome and transcriptome analysis of iron-reducing fermentative bacteria Anoxybacter fermentans.</title>
        <authorList>
            <person name="Zeng X."/>
            <person name="Shao Z."/>
        </authorList>
    </citation>
    <scope>NUCLEOTIDE SEQUENCE [LARGE SCALE GENOMIC DNA]</scope>
    <source>
        <strain evidence="5 6">DY22613</strain>
    </source>
</reference>
<evidence type="ECO:0000256" key="2">
    <source>
        <dbReference type="ARBA" id="ARBA00023125"/>
    </source>
</evidence>
<evidence type="ECO:0000313" key="5">
    <source>
        <dbReference type="EMBL" id="AZR73190.1"/>
    </source>
</evidence>
<dbReference type="SUPFAM" id="SSF46785">
    <property type="entry name" value="Winged helix' DNA-binding domain"/>
    <property type="match status" value="1"/>
</dbReference>
<evidence type="ECO:0000259" key="4">
    <source>
        <dbReference type="PROSITE" id="PS50987"/>
    </source>
</evidence>
<dbReference type="Gene3D" id="1.10.10.10">
    <property type="entry name" value="Winged helix-like DNA-binding domain superfamily/Winged helix DNA-binding domain"/>
    <property type="match status" value="1"/>
</dbReference>
<keyword evidence="2" id="KW-0238">DNA-binding</keyword>
<dbReference type="PROSITE" id="PS50987">
    <property type="entry name" value="HTH_ARSR_2"/>
    <property type="match status" value="1"/>
</dbReference>
<organism evidence="5 6">
    <name type="scientific">Anoxybacter fermentans</name>
    <dbReference type="NCBI Taxonomy" id="1323375"/>
    <lineage>
        <taxon>Bacteria</taxon>
        <taxon>Bacillati</taxon>
        <taxon>Bacillota</taxon>
        <taxon>Clostridia</taxon>
        <taxon>Halanaerobiales</taxon>
        <taxon>Anoxybacter</taxon>
    </lineage>
</organism>
<dbReference type="CDD" id="cd00090">
    <property type="entry name" value="HTH_ARSR"/>
    <property type="match status" value="1"/>
</dbReference>
<dbReference type="Proteomes" id="UP000267250">
    <property type="component" value="Chromosome"/>
</dbReference>
<dbReference type="Pfam" id="PF01022">
    <property type="entry name" value="HTH_5"/>
    <property type="match status" value="1"/>
</dbReference>
<protein>
    <recommendedName>
        <fullName evidence="4">HTH arsR-type domain-containing protein</fullName>
    </recommendedName>
</protein>
<dbReference type="PRINTS" id="PR00778">
    <property type="entry name" value="HTHARSR"/>
</dbReference>
<proteinExistence type="predicted"/>
<dbReference type="KEGG" id="aft:BBF96_07200"/>
<dbReference type="InterPro" id="IPR036390">
    <property type="entry name" value="WH_DNA-bd_sf"/>
</dbReference>
<dbReference type="GO" id="GO:0003700">
    <property type="term" value="F:DNA-binding transcription factor activity"/>
    <property type="evidence" value="ECO:0007669"/>
    <property type="project" value="InterPro"/>
</dbReference>
<dbReference type="PANTHER" id="PTHR33154">
    <property type="entry name" value="TRANSCRIPTIONAL REGULATOR, ARSR FAMILY"/>
    <property type="match status" value="1"/>
</dbReference>
<evidence type="ECO:0000256" key="3">
    <source>
        <dbReference type="ARBA" id="ARBA00023163"/>
    </source>
</evidence>
<dbReference type="InterPro" id="IPR001845">
    <property type="entry name" value="HTH_ArsR_DNA-bd_dom"/>
</dbReference>
<keyword evidence="6" id="KW-1185">Reference proteome</keyword>
<dbReference type="RefSeq" id="WP_164730944.1">
    <property type="nucleotide sequence ID" value="NZ_CP016379.1"/>
</dbReference>
<feature type="domain" description="HTH arsR-type" evidence="4">
    <location>
        <begin position="1"/>
        <end position="99"/>
    </location>
</feature>
<dbReference type="InterPro" id="IPR036388">
    <property type="entry name" value="WH-like_DNA-bd_sf"/>
</dbReference>
<gene>
    <name evidence="5" type="ORF">BBF96_07200</name>
</gene>
<keyword evidence="3" id="KW-0804">Transcription</keyword>
<dbReference type="AlphaFoldDB" id="A0A3S9SY61"/>
<dbReference type="PANTHER" id="PTHR33154:SF18">
    <property type="entry name" value="ARSENICAL RESISTANCE OPERON REPRESSOR"/>
    <property type="match status" value="1"/>
</dbReference>
<sequence>MKLSDIVEFAKCFSNESRLKLIKLLAERELCVCELEEVTGQTQSNISQHLRILFNADLVEKRREGQLIYYSLNKVKFEEKIKELEELISLPLERMADFKEEWLRFQNLRKNERIKKCKACQRR</sequence>
<dbReference type="NCBIfam" id="NF033788">
    <property type="entry name" value="HTH_metalloreg"/>
    <property type="match status" value="1"/>
</dbReference>
<dbReference type="SMART" id="SM00418">
    <property type="entry name" value="HTH_ARSR"/>
    <property type="match status" value="1"/>
</dbReference>
<dbReference type="EMBL" id="CP016379">
    <property type="protein sequence ID" value="AZR73190.1"/>
    <property type="molecule type" value="Genomic_DNA"/>
</dbReference>
<dbReference type="GO" id="GO:0003677">
    <property type="term" value="F:DNA binding"/>
    <property type="evidence" value="ECO:0007669"/>
    <property type="project" value="UniProtKB-KW"/>
</dbReference>
<evidence type="ECO:0000256" key="1">
    <source>
        <dbReference type="ARBA" id="ARBA00023015"/>
    </source>
</evidence>
<name>A0A3S9SY61_9FIRM</name>
<keyword evidence="1" id="KW-0805">Transcription regulation</keyword>
<evidence type="ECO:0000313" key="6">
    <source>
        <dbReference type="Proteomes" id="UP000267250"/>
    </source>
</evidence>
<dbReference type="InterPro" id="IPR011991">
    <property type="entry name" value="ArsR-like_HTH"/>
</dbReference>
<accession>A0A3S9SY61</accession>